<evidence type="ECO:0000313" key="3">
    <source>
        <dbReference type="Proteomes" id="UP000729701"/>
    </source>
</evidence>
<dbReference type="Pfam" id="PF10040">
    <property type="entry name" value="CRISPR_Cas6"/>
    <property type="match status" value="1"/>
</dbReference>
<reference evidence="2" key="1">
    <citation type="submission" date="2021-05" db="EMBL/GenBank/DDBJ databases">
        <authorList>
            <person name="Pietrasiak N."/>
            <person name="Ward R."/>
            <person name="Stajich J.E."/>
            <person name="Kurbessoian T."/>
        </authorList>
    </citation>
    <scope>NUCLEOTIDE SEQUENCE</scope>
    <source>
        <strain evidence="2">GSE-NOS-MK-12-04C</strain>
    </source>
</reference>
<evidence type="ECO:0000313" key="2">
    <source>
        <dbReference type="EMBL" id="MBW4669848.1"/>
    </source>
</evidence>
<dbReference type="Proteomes" id="UP000729701">
    <property type="component" value="Unassembled WGS sequence"/>
</dbReference>
<protein>
    <submittedName>
        <fullName evidence="2">CRISPR system precrRNA processing endoribonuclease RAMP protein Cas6</fullName>
    </submittedName>
</protein>
<dbReference type="Gene3D" id="3.30.70.1900">
    <property type="match status" value="1"/>
</dbReference>
<gene>
    <name evidence="2" type="primary">cas6</name>
    <name evidence="2" type="ORF">KME60_21155</name>
</gene>
<accession>A0A951QRI1</accession>
<feature type="domain" description="CRISPR-associated protein Cas6 C-terminal" evidence="1">
    <location>
        <begin position="133"/>
        <end position="249"/>
    </location>
</feature>
<dbReference type="AlphaFoldDB" id="A0A951QRI1"/>
<sequence length="261" mass="29527">MLIHSNWTLNVSNPTILPRSYNLELVKILHNQIGLEIGTEKIPSTSFSGICGSCFTKQDFIAFEPQECYQLSLCGLNKDSSKAIIELNLNETLEFLGAKFNVINREDKITSYEELYTKLVANEPEPVRKFNFQFTTPTAFGQYGGTLPLPLPSLMFRSWLERWNNFSPVYLGGDELITYLNNALWLKHHRIQTRSIQMYKGYVNGFIGEVTLQMFNRADTLLANVADLLVQYAEFAGTGMKTRLGMGQTTINLAKKSVTAD</sequence>
<comment type="caution">
    <text evidence="2">The sequence shown here is derived from an EMBL/GenBank/DDBJ whole genome shotgun (WGS) entry which is preliminary data.</text>
</comment>
<organism evidence="2 3">
    <name type="scientific">Cyanomargarita calcarea GSE-NOS-MK-12-04C</name>
    <dbReference type="NCBI Taxonomy" id="2839659"/>
    <lineage>
        <taxon>Bacteria</taxon>
        <taxon>Bacillati</taxon>
        <taxon>Cyanobacteriota</taxon>
        <taxon>Cyanophyceae</taxon>
        <taxon>Nostocales</taxon>
        <taxon>Cyanomargaritaceae</taxon>
        <taxon>Cyanomargarita</taxon>
    </lineage>
</organism>
<name>A0A951QRI1_9CYAN</name>
<proteinExistence type="predicted"/>
<dbReference type="InterPro" id="IPR019267">
    <property type="entry name" value="CRISPR-assoc_Cas6_C"/>
</dbReference>
<dbReference type="EMBL" id="JAHHGZ010000024">
    <property type="protein sequence ID" value="MBW4669848.1"/>
    <property type="molecule type" value="Genomic_DNA"/>
</dbReference>
<dbReference type="CDD" id="cd21141">
    <property type="entry name" value="Cas6_III-like"/>
    <property type="match status" value="1"/>
</dbReference>
<reference evidence="2" key="2">
    <citation type="journal article" date="2022" name="Microbiol. Resour. Announc.">
        <title>Metagenome Sequencing to Explore Phylogenomics of Terrestrial Cyanobacteria.</title>
        <authorList>
            <person name="Ward R.D."/>
            <person name="Stajich J.E."/>
            <person name="Johansen J.R."/>
            <person name="Huntemann M."/>
            <person name="Clum A."/>
            <person name="Foster B."/>
            <person name="Foster B."/>
            <person name="Roux S."/>
            <person name="Palaniappan K."/>
            <person name="Varghese N."/>
            <person name="Mukherjee S."/>
            <person name="Reddy T.B.K."/>
            <person name="Daum C."/>
            <person name="Copeland A."/>
            <person name="Chen I.A."/>
            <person name="Ivanova N.N."/>
            <person name="Kyrpides N.C."/>
            <person name="Shapiro N."/>
            <person name="Eloe-Fadrosh E.A."/>
            <person name="Pietrasiak N."/>
        </authorList>
    </citation>
    <scope>NUCLEOTIDE SEQUENCE</scope>
    <source>
        <strain evidence="2">GSE-NOS-MK-12-04C</strain>
    </source>
</reference>
<evidence type="ECO:0000259" key="1">
    <source>
        <dbReference type="Pfam" id="PF10040"/>
    </source>
</evidence>